<evidence type="ECO:0000256" key="5">
    <source>
        <dbReference type="ARBA" id="ARBA00022968"/>
    </source>
</evidence>
<dbReference type="PANTHER" id="PTHR12804">
    <property type="entry name" value="MICROSOMAL SIGNAL PEPTIDASE 23 KD SUBUNIT SPC22/23"/>
    <property type="match status" value="1"/>
</dbReference>
<evidence type="ECO:0000256" key="7">
    <source>
        <dbReference type="ARBA" id="ARBA00023136"/>
    </source>
</evidence>
<keyword evidence="6 10" id="KW-1133">Transmembrane helix</keyword>
<keyword evidence="5" id="KW-0735">Signal-anchor</keyword>
<dbReference type="GO" id="GO:0045047">
    <property type="term" value="P:protein targeting to ER"/>
    <property type="evidence" value="ECO:0007669"/>
    <property type="project" value="TreeGrafter"/>
</dbReference>
<dbReference type="GO" id="GO:0006465">
    <property type="term" value="P:signal peptide processing"/>
    <property type="evidence" value="ECO:0007669"/>
    <property type="project" value="UniProtKB-UniRule"/>
</dbReference>
<dbReference type="EMBL" id="KT247099">
    <property type="protein sequence ID" value="ALL41188.1"/>
    <property type="molecule type" value="mRNA"/>
</dbReference>
<evidence type="ECO:0000313" key="12">
    <source>
        <dbReference type="EMBL" id="CAH7666481.1"/>
    </source>
</evidence>
<dbReference type="AlphaFoldDB" id="A0A0S1MK10"/>
<dbReference type="EMBL" id="CALTRL010000115">
    <property type="protein sequence ID" value="CAH7666481.1"/>
    <property type="molecule type" value="Genomic_DNA"/>
</dbReference>
<evidence type="ECO:0000256" key="9">
    <source>
        <dbReference type="PIRNR" id="PIRNR016089"/>
    </source>
</evidence>
<evidence type="ECO:0000256" key="4">
    <source>
        <dbReference type="ARBA" id="ARBA00022824"/>
    </source>
</evidence>
<dbReference type="PANTHER" id="PTHR12804:SF0">
    <property type="entry name" value="SIGNAL PEPTIDASE COMPLEX SUBUNIT 3"/>
    <property type="match status" value="1"/>
</dbReference>
<evidence type="ECO:0000256" key="1">
    <source>
        <dbReference type="ARBA" id="ARBA00004648"/>
    </source>
</evidence>
<dbReference type="OrthoDB" id="10261524at2759"/>
<evidence type="ECO:0000256" key="6">
    <source>
        <dbReference type="ARBA" id="ARBA00022989"/>
    </source>
</evidence>
<proteinExistence type="evidence at transcript level"/>
<accession>A0A0S1MK10</accession>
<protein>
    <recommendedName>
        <fullName evidence="9">Signal peptidase subunit 3</fullName>
    </recommendedName>
</protein>
<reference evidence="12" key="2">
    <citation type="submission" date="2022-06" db="EMBL/GenBank/DDBJ databases">
        <authorList>
            <consortium name="SYNGENTA / RWTH Aachen University"/>
        </authorList>
    </citation>
    <scope>NUCLEOTIDE SEQUENCE</scope>
</reference>
<comment type="function">
    <text evidence="8">Essential component of the signal peptidase complex (SPC) which catalyzes the cleavage of N-terminal signal sequences from nascent proteins as they are translocated into the lumen of the endoplasmic reticulum. Essential for the SPC catalytic activity, possibly by stabilizing and positioning the active center of the complex close to the lumenal surface. Essential for viability.</text>
</comment>
<dbReference type="Pfam" id="PF04573">
    <property type="entry name" value="SPC22"/>
    <property type="match status" value="1"/>
</dbReference>
<dbReference type="GO" id="GO:0005787">
    <property type="term" value="C:signal peptidase complex"/>
    <property type="evidence" value="ECO:0007669"/>
    <property type="project" value="UniProtKB-UniRule"/>
</dbReference>
<comment type="subcellular location">
    <subcellularLocation>
        <location evidence="1">Endoplasmic reticulum membrane</location>
        <topology evidence="1">Single-pass type II membrane protein</topology>
    </subcellularLocation>
</comment>
<evidence type="ECO:0000256" key="10">
    <source>
        <dbReference type="SAM" id="Phobius"/>
    </source>
</evidence>
<evidence type="ECO:0000313" key="11">
    <source>
        <dbReference type="EMBL" id="ALL41188.1"/>
    </source>
</evidence>
<comment type="similarity">
    <text evidence="2 9">Belongs to the SPCS3 family.</text>
</comment>
<evidence type="ECO:0000256" key="3">
    <source>
        <dbReference type="ARBA" id="ARBA00022692"/>
    </source>
</evidence>
<dbReference type="Proteomes" id="UP001153365">
    <property type="component" value="Unassembled WGS sequence"/>
</dbReference>
<keyword evidence="3 10" id="KW-0812">Transmembrane</keyword>
<keyword evidence="7 9" id="KW-0472">Membrane</keyword>
<gene>
    <name evidence="12" type="ORF">PPACK8108_LOCUS834</name>
</gene>
<name>A0A0S1MK10_PHAPC</name>
<dbReference type="PIRSF" id="PIRSF016089">
    <property type="entry name" value="SPC22"/>
    <property type="match status" value="1"/>
</dbReference>
<evidence type="ECO:0000256" key="2">
    <source>
        <dbReference type="ARBA" id="ARBA00009289"/>
    </source>
</evidence>
<keyword evidence="13" id="KW-1185">Reference proteome</keyword>
<organism evidence="11">
    <name type="scientific">Phakopsora pachyrhizi</name>
    <name type="common">Asian soybean rust disease fungus</name>
    <dbReference type="NCBI Taxonomy" id="170000"/>
    <lineage>
        <taxon>Eukaryota</taxon>
        <taxon>Fungi</taxon>
        <taxon>Dikarya</taxon>
        <taxon>Basidiomycota</taxon>
        <taxon>Pucciniomycotina</taxon>
        <taxon>Pucciniomycetes</taxon>
        <taxon>Pucciniales</taxon>
        <taxon>Phakopsoraceae</taxon>
        <taxon>Phakopsora</taxon>
    </lineage>
</organism>
<evidence type="ECO:0000256" key="8">
    <source>
        <dbReference type="ARBA" id="ARBA00045670"/>
    </source>
</evidence>
<evidence type="ECO:0000313" key="13">
    <source>
        <dbReference type="Proteomes" id="UP001153365"/>
    </source>
</evidence>
<reference evidence="11" key="1">
    <citation type="submission" date="2015-07" db="EMBL/GenBank/DDBJ databases">
        <title>Elucidating the P. pachyrhizi secretome and potential effectors.</title>
        <authorList>
            <person name="de Carvalho M.C.C.G."/>
            <person name="Nascimento L.C."/>
            <person name="Darben L.M."/>
            <person name="Polizel-Podanosqui A.M."/>
            <person name="Lopes-Caitar V.S."/>
            <person name="Rocha C.S."/>
            <person name="Qi M."/>
            <person name="Carazolle M."/>
            <person name="Kuwahara M.K."/>
            <person name="Pereira G.A.G."/>
            <person name="Abdelnoor R.V."/>
            <person name="Whitham S.A."/>
            <person name="Marcelino-Guimaraes F.C."/>
        </authorList>
    </citation>
    <scope>NUCLEOTIDE SEQUENCE</scope>
</reference>
<sequence length="185" mass="21403">MHTISQRLNSVSALTTTSIIILTIAITIISFIQRPSIQPARIEISDIETLWGHDKRDHYDRKDREWTNIRFDIEADLRPLFNYNTKQIFVFLSAKFGTDNFPNNEVILWDRIIKSSKDAKINLTGAKNKYAFKHIGGSFKNSNATYILHYNLMPKVGALIWGEAGKTKNQVPFPEVNYRKPIRTY</sequence>
<feature type="transmembrane region" description="Helical" evidence="10">
    <location>
        <begin position="12"/>
        <end position="32"/>
    </location>
</feature>
<keyword evidence="4 9" id="KW-0256">Endoplasmic reticulum</keyword>
<dbReference type="InterPro" id="IPR007653">
    <property type="entry name" value="SPC3"/>
</dbReference>